<protein>
    <submittedName>
        <fullName evidence="2">Trehalose-6-phosphate synthase</fullName>
    </submittedName>
</protein>
<dbReference type="PANTHER" id="PTHR10788">
    <property type="entry name" value="TREHALOSE-6-PHOSPHATE SYNTHASE"/>
    <property type="match status" value="1"/>
</dbReference>
<dbReference type="InterPro" id="IPR001830">
    <property type="entry name" value="Glyco_trans_20"/>
</dbReference>
<name>A0A1S1R2S8_9ACTN</name>
<dbReference type="Gene3D" id="3.40.50.2000">
    <property type="entry name" value="Glycogen Phosphorylase B"/>
    <property type="match status" value="2"/>
</dbReference>
<comment type="caution">
    <text evidence="2">The sequence shown here is derived from an EMBL/GenBank/DDBJ whole genome shotgun (WGS) entry which is preliminary data.</text>
</comment>
<accession>A0A1S1R2S8</accession>
<dbReference type="EMBL" id="MAXA01000080">
    <property type="protein sequence ID" value="OHV40089.1"/>
    <property type="molecule type" value="Genomic_DNA"/>
</dbReference>
<dbReference type="GO" id="GO:0005992">
    <property type="term" value="P:trehalose biosynthetic process"/>
    <property type="evidence" value="ECO:0007669"/>
    <property type="project" value="InterPro"/>
</dbReference>
<dbReference type="GO" id="GO:0003825">
    <property type="term" value="F:alpha,alpha-trehalose-phosphate synthase (UDP-forming) activity"/>
    <property type="evidence" value="ECO:0007669"/>
    <property type="project" value="TreeGrafter"/>
</dbReference>
<evidence type="ECO:0000313" key="2">
    <source>
        <dbReference type="EMBL" id="OHV40089.1"/>
    </source>
</evidence>
<keyword evidence="3" id="KW-1185">Reference proteome</keyword>
<gene>
    <name evidence="2" type="ORF">BBK14_12825</name>
</gene>
<dbReference type="RefSeq" id="WP_071060782.1">
    <property type="nucleotide sequence ID" value="NZ_MAXA01000080.1"/>
</dbReference>
<dbReference type="OrthoDB" id="9761633at2"/>
<comment type="similarity">
    <text evidence="1">Belongs to the glycosyltransferase 20 family.</text>
</comment>
<dbReference type="SUPFAM" id="SSF53756">
    <property type="entry name" value="UDP-Glycosyltransferase/glycogen phosphorylase"/>
    <property type="match status" value="1"/>
</dbReference>
<dbReference type="Pfam" id="PF00982">
    <property type="entry name" value="Glyco_transf_20"/>
    <property type="match status" value="1"/>
</dbReference>
<dbReference type="PANTHER" id="PTHR10788:SF106">
    <property type="entry name" value="BCDNA.GH08860"/>
    <property type="match status" value="1"/>
</dbReference>
<reference evidence="3" key="1">
    <citation type="submission" date="2016-07" db="EMBL/GenBank/DDBJ databases">
        <title>Frankia sp. NRRL B-16219 Genome sequencing.</title>
        <authorList>
            <person name="Ghodhbane-Gtari F."/>
            <person name="Swanson E."/>
            <person name="Gueddou A."/>
            <person name="Louati M."/>
            <person name="Nouioui I."/>
            <person name="Hezbri K."/>
            <person name="Abebe-Akele F."/>
            <person name="Simpson S."/>
            <person name="Morris K."/>
            <person name="Thomas K."/>
            <person name="Gtari M."/>
            <person name="Tisa L.S."/>
        </authorList>
    </citation>
    <scope>NUCLEOTIDE SEQUENCE [LARGE SCALE GENOMIC DNA]</scope>
    <source>
        <strain evidence="3">NRRL B-16219</strain>
    </source>
</reference>
<evidence type="ECO:0000313" key="3">
    <source>
        <dbReference type="Proteomes" id="UP000179769"/>
    </source>
</evidence>
<proteinExistence type="inferred from homology"/>
<dbReference type="Proteomes" id="UP000179769">
    <property type="component" value="Unassembled WGS sequence"/>
</dbReference>
<sequence>MPGIGEFTAPGSEYPAQADLLIASNRGPVSFVVGDDGLLHPRRGGGGLVSGLAQVVQDTPEDGREIVWVCAALSDADRRAARSAPGGRIDRSGYDTGGASVRMLDLDRVLFDRAYNAVANRTLWFVLHLLHAPATEPSFGASFRKDWAAYEAYNAAFADALAELAAPGACVLVQDYHLTLVPARLRQMRPDLRIAHFSHTPWSPPEYFRMLPDDVSAAILHGMLGADRLGFLAPAWAAAFRDCCAEILGAEVVGDTVTAGGRTVRTSLYPLGVDAAELRDRAARPDVRARAAELRELAGGCRLVVRVDRTELSKNIVRGLDAYRELLRSHPEWHGRVMHLVCAYPSRHDLPEYREYTAAVQHLAAEIEDEFGTDTWLPVHLEINDDFPRSLAAMTLADVLVVNPIRDGMNLVAKEGMVVSADGGVLVLSREAGACSQMGADAVVVNPFDVTATAEAMHTALVMPAAERRERARRLAAVAGELPPRAWFRAQLDEIRGHAPAEPDRAG</sequence>
<dbReference type="AlphaFoldDB" id="A0A1S1R2S8"/>
<dbReference type="CDD" id="cd03788">
    <property type="entry name" value="GT20_TPS"/>
    <property type="match status" value="1"/>
</dbReference>
<evidence type="ECO:0000256" key="1">
    <source>
        <dbReference type="ARBA" id="ARBA00008799"/>
    </source>
</evidence>
<organism evidence="2 3">
    <name type="scientific">Parafrankia soli</name>
    <dbReference type="NCBI Taxonomy" id="2599596"/>
    <lineage>
        <taxon>Bacteria</taxon>
        <taxon>Bacillati</taxon>
        <taxon>Actinomycetota</taxon>
        <taxon>Actinomycetes</taxon>
        <taxon>Frankiales</taxon>
        <taxon>Frankiaceae</taxon>
        <taxon>Parafrankia</taxon>
    </lineage>
</organism>